<organism evidence="1 2">
    <name type="scientific">Teratosphaeria nubilosa</name>
    <dbReference type="NCBI Taxonomy" id="161662"/>
    <lineage>
        <taxon>Eukaryota</taxon>
        <taxon>Fungi</taxon>
        <taxon>Dikarya</taxon>
        <taxon>Ascomycota</taxon>
        <taxon>Pezizomycotina</taxon>
        <taxon>Dothideomycetes</taxon>
        <taxon>Dothideomycetidae</taxon>
        <taxon>Mycosphaerellales</taxon>
        <taxon>Teratosphaeriaceae</taxon>
        <taxon>Teratosphaeria</taxon>
    </lineage>
</organism>
<sequence length="93" mass="10343">MVSLMQECDYVAQDISFAHMYGYLGTNLLSTNATISASLFCGQSLMTMYWAYSSKQMQNIASNQTANELPAIRKGILFFYPNRAQKSSGNIHG</sequence>
<dbReference type="OrthoDB" id="3220769at2759"/>
<gene>
    <name evidence="1" type="ORF">EJ03DRAFT_368865</name>
</gene>
<name>A0A6G1KZ27_9PEZI</name>
<reference evidence="1" key="1">
    <citation type="journal article" date="2020" name="Stud. Mycol.">
        <title>101 Dothideomycetes genomes: a test case for predicting lifestyles and emergence of pathogens.</title>
        <authorList>
            <person name="Haridas S."/>
            <person name="Albert R."/>
            <person name="Binder M."/>
            <person name="Bloem J."/>
            <person name="Labutti K."/>
            <person name="Salamov A."/>
            <person name="Andreopoulos B."/>
            <person name="Baker S."/>
            <person name="Barry K."/>
            <person name="Bills G."/>
            <person name="Bluhm B."/>
            <person name="Cannon C."/>
            <person name="Castanera R."/>
            <person name="Culley D."/>
            <person name="Daum C."/>
            <person name="Ezra D."/>
            <person name="Gonzalez J."/>
            <person name="Henrissat B."/>
            <person name="Kuo A."/>
            <person name="Liang C."/>
            <person name="Lipzen A."/>
            <person name="Lutzoni F."/>
            <person name="Magnuson J."/>
            <person name="Mondo S."/>
            <person name="Nolan M."/>
            <person name="Ohm R."/>
            <person name="Pangilinan J."/>
            <person name="Park H.-J."/>
            <person name="Ramirez L."/>
            <person name="Alfaro M."/>
            <person name="Sun H."/>
            <person name="Tritt A."/>
            <person name="Yoshinaga Y."/>
            <person name="Zwiers L.-H."/>
            <person name="Turgeon B."/>
            <person name="Goodwin S."/>
            <person name="Spatafora J."/>
            <person name="Crous P."/>
            <person name="Grigoriev I."/>
        </authorList>
    </citation>
    <scope>NUCLEOTIDE SEQUENCE</scope>
    <source>
        <strain evidence="1">CBS 116005</strain>
    </source>
</reference>
<dbReference type="EMBL" id="ML995888">
    <property type="protein sequence ID" value="KAF2765572.1"/>
    <property type="molecule type" value="Genomic_DNA"/>
</dbReference>
<evidence type="ECO:0000313" key="1">
    <source>
        <dbReference type="EMBL" id="KAF2765572.1"/>
    </source>
</evidence>
<dbReference type="AlphaFoldDB" id="A0A6G1KZ27"/>
<protein>
    <submittedName>
        <fullName evidence="1">Uncharacterized protein</fullName>
    </submittedName>
</protein>
<dbReference type="Proteomes" id="UP000799436">
    <property type="component" value="Unassembled WGS sequence"/>
</dbReference>
<keyword evidence="2" id="KW-1185">Reference proteome</keyword>
<evidence type="ECO:0000313" key="2">
    <source>
        <dbReference type="Proteomes" id="UP000799436"/>
    </source>
</evidence>
<proteinExistence type="predicted"/>
<accession>A0A6G1KZ27</accession>